<dbReference type="EMBL" id="FJUW01000069">
    <property type="protein sequence ID" value="CZT12143.1"/>
    <property type="molecule type" value="Genomic_DNA"/>
</dbReference>
<organism evidence="2 3">
    <name type="scientific">Rhynchosporium graminicola</name>
    <dbReference type="NCBI Taxonomy" id="2792576"/>
    <lineage>
        <taxon>Eukaryota</taxon>
        <taxon>Fungi</taxon>
        <taxon>Dikarya</taxon>
        <taxon>Ascomycota</taxon>
        <taxon>Pezizomycotina</taxon>
        <taxon>Leotiomycetes</taxon>
        <taxon>Helotiales</taxon>
        <taxon>Ploettnerulaceae</taxon>
        <taxon>Rhynchosporium</taxon>
    </lineage>
</organism>
<evidence type="ECO:0000313" key="3">
    <source>
        <dbReference type="Proteomes" id="UP000178129"/>
    </source>
</evidence>
<keyword evidence="3" id="KW-1185">Reference proteome</keyword>
<dbReference type="InParanoid" id="A0A1E1LNQ8"/>
<keyword evidence="1" id="KW-0732">Signal</keyword>
<feature type="signal peptide" evidence="1">
    <location>
        <begin position="1"/>
        <end position="18"/>
    </location>
</feature>
<proteinExistence type="predicted"/>
<dbReference type="Proteomes" id="UP000178129">
    <property type="component" value="Unassembled WGS sequence"/>
</dbReference>
<comment type="caution">
    <text evidence="2">The sequence shown here is derived from an EMBL/GenBank/DDBJ whole genome shotgun (WGS) entry which is preliminary data.</text>
</comment>
<evidence type="ECO:0000313" key="2">
    <source>
        <dbReference type="EMBL" id="CZT12143.1"/>
    </source>
</evidence>
<evidence type="ECO:0000256" key="1">
    <source>
        <dbReference type="SAM" id="SignalP"/>
    </source>
</evidence>
<feature type="chain" id="PRO_5009447309" evidence="1">
    <location>
        <begin position="19"/>
        <end position="117"/>
    </location>
</feature>
<protein>
    <submittedName>
        <fullName evidence="2">Uncharacterized protein</fullName>
    </submittedName>
</protein>
<name>A0A1E1LNQ8_9HELO</name>
<dbReference type="AlphaFoldDB" id="A0A1E1LNQ8"/>
<reference evidence="3" key="1">
    <citation type="submission" date="2016-03" db="EMBL/GenBank/DDBJ databases">
        <authorList>
            <person name="Ploux O."/>
        </authorList>
    </citation>
    <scope>NUCLEOTIDE SEQUENCE [LARGE SCALE GENOMIC DNA]</scope>
    <source>
        <strain evidence="3">UK7</strain>
    </source>
</reference>
<sequence length="117" mass="12532">MKLLLLLNALLIGGAVSAAVPDTLDSRAGYVRKAGWPATCGCILKTKSNLLTHYVDAGWGMISVAMDVGYGGEHCQVVLDRRRTSDCTGWTQYQGPTGPACKSIRGQLTCTPSMVWQ</sequence>
<accession>A0A1E1LNQ8</accession>
<gene>
    <name evidence="2" type="ORF">RCO7_11150</name>
</gene>